<organism evidence="1 2">
    <name type="scientific">Janibacter limosus</name>
    <dbReference type="NCBI Taxonomy" id="53458"/>
    <lineage>
        <taxon>Bacteria</taxon>
        <taxon>Bacillati</taxon>
        <taxon>Actinomycetota</taxon>
        <taxon>Actinomycetes</taxon>
        <taxon>Micrococcales</taxon>
        <taxon>Intrasporangiaceae</taxon>
        <taxon>Janibacter</taxon>
    </lineage>
</organism>
<dbReference type="EMBL" id="CP087977">
    <property type="protein sequence ID" value="UUZ46331.1"/>
    <property type="molecule type" value="Genomic_DNA"/>
</dbReference>
<sequence>MLDRVDDLTATGRSQPALAQGLRRLGVSRVVVRGGLDPDVGAVDPVRVAATFAASPGVSLARSVGEGSDRISVWRLDEPATPVSLVPSAAMVDVAGAPEAWFALVAAGLLDPDALTTQADGAHADVRSDTLRWQALNSGRPAARGHGPTLPADDERPAVVGTRDPAPGGQPVGRTTRFYAGPDALRVTSSAADPFAADWRGAGSGPAAMVDGDPRTAWLSGDGSPTQTVTVDLPDGSRPDALLVHAAWGSDIAPRRRGGGRWEHRTPPAGVDDWRVPLDGRERRSLTVSLTGDTGPAGTAQQPLGVRELELEGGPRMSTGLSVPEGPGPVLLTRDPRGAVLPEMGEDPPDLVRSVGPLPQTQVSATVRARADESGPGSRRCSPEPGRQHPARWVPTRRRTHLSAGGRDRR</sequence>
<reference evidence="1" key="1">
    <citation type="submission" date="2021-11" db="EMBL/GenBank/DDBJ databases">
        <title>Study of the species diversity of bacterial strains isolated from a unique natural object - Shulgan-Tash cave (Bashkiria).</title>
        <authorList>
            <person name="Sazanova A.L."/>
            <person name="Chirak E.R."/>
            <person name="Safronova V.I."/>
        </authorList>
    </citation>
    <scope>NUCLEOTIDE SEQUENCE</scope>
    <source>
        <strain evidence="1">P1</strain>
    </source>
</reference>
<evidence type="ECO:0000313" key="2">
    <source>
        <dbReference type="Proteomes" id="UP001059663"/>
    </source>
</evidence>
<proteinExistence type="predicted"/>
<dbReference type="Proteomes" id="UP001059663">
    <property type="component" value="Chromosome"/>
</dbReference>
<name>A0AC61U8F9_9MICO</name>
<accession>A0AC61U8F9</accession>
<evidence type="ECO:0000313" key="1">
    <source>
        <dbReference type="EMBL" id="UUZ46331.1"/>
    </source>
</evidence>
<gene>
    <name evidence="1" type="ORF">LP422_11770</name>
</gene>
<protein>
    <submittedName>
        <fullName evidence="1">Alpha-(1-&gt;3)-arabinofuranosyltransferase</fullName>
    </submittedName>
</protein>